<dbReference type="InterPro" id="IPR030616">
    <property type="entry name" value="Aur-like"/>
</dbReference>
<keyword evidence="5" id="KW-0418">Kinase</keyword>
<dbReference type="GO" id="GO:0005524">
    <property type="term" value="F:ATP binding"/>
    <property type="evidence" value="ECO:0007669"/>
    <property type="project" value="UniProtKB-KW"/>
</dbReference>
<keyword evidence="13" id="KW-1185">Reference proteome</keyword>
<reference evidence="14" key="2">
    <citation type="submission" date="2015-08" db="UniProtKB">
        <authorList>
            <consortium name="WormBaseParasite"/>
        </authorList>
    </citation>
    <scope>IDENTIFICATION</scope>
</reference>
<dbReference type="Proteomes" id="UP000035680">
    <property type="component" value="Unassembled WGS sequence"/>
</dbReference>
<dbReference type="Gene3D" id="1.10.510.10">
    <property type="entry name" value="Transferase(Phosphotransferase) domain 1"/>
    <property type="match status" value="1"/>
</dbReference>
<evidence type="ECO:0000256" key="9">
    <source>
        <dbReference type="PIRSR" id="PIRSR630616-1"/>
    </source>
</evidence>
<dbReference type="STRING" id="75913.A0A0K0F8B7"/>
<feature type="active site" description="Proton acceptor" evidence="9">
    <location>
        <position position="351"/>
    </location>
</feature>
<proteinExistence type="predicted"/>
<evidence type="ECO:0000256" key="8">
    <source>
        <dbReference type="ARBA" id="ARBA00048679"/>
    </source>
</evidence>
<feature type="binding site" evidence="10">
    <location>
        <position position="259"/>
    </location>
    <ligand>
        <name>ATP</name>
        <dbReference type="ChEBI" id="CHEBI:30616"/>
    </ligand>
</feature>
<protein>
    <submittedName>
        <fullName evidence="14">Protein kinase domain-containing protein</fullName>
    </submittedName>
</protein>
<evidence type="ECO:0000313" key="13">
    <source>
        <dbReference type="Proteomes" id="UP000035680"/>
    </source>
</evidence>
<dbReference type="PROSITE" id="PS00108">
    <property type="entry name" value="PROTEIN_KINASE_ST"/>
    <property type="match status" value="1"/>
</dbReference>
<keyword evidence="6 10" id="KW-0067">ATP-binding</keyword>
<dbReference type="InterPro" id="IPR008271">
    <property type="entry name" value="Ser/Thr_kinase_AS"/>
</dbReference>
<dbReference type="PROSITE" id="PS50011">
    <property type="entry name" value="PROTEIN_KINASE_DOM"/>
    <property type="match status" value="1"/>
</dbReference>
<dbReference type="InterPro" id="IPR011009">
    <property type="entry name" value="Kinase-like_dom_sf"/>
</dbReference>
<dbReference type="FunFam" id="1.10.510.10:FF:000571">
    <property type="entry name" value="Maternal embryonic leucine zipper kinase"/>
    <property type="match status" value="1"/>
</dbReference>
<name>A0A0K0F8B7_STRVS</name>
<feature type="binding site" evidence="10">
    <location>
        <begin position="355"/>
        <end position="356"/>
    </location>
    <ligand>
        <name>ATP</name>
        <dbReference type="ChEBI" id="CHEBI:30616"/>
    </ligand>
</feature>
<evidence type="ECO:0000256" key="7">
    <source>
        <dbReference type="ARBA" id="ARBA00047899"/>
    </source>
</evidence>
<evidence type="ECO:0000256" key="1">
    <source>
        <dbReference type="ARBA" id="ARBA00001946"/>
    </source>
</evidence>
<dbReference type="CDD" id="cd05117">
    <property type="entry name" value="STKc_CAMK"/>
    <property type="match status" value="1"/>
</dbReference>
<dbReference type="Pfam" id="PF00069">
    <property type="entry name" value="Pkinase"/>
    <property type="match status" value="1"/>
</dbReference>
<dbReference type="AlphaFoldDB" id="A0A0K0F8B7"/>
<sequence length="487" mass="55689">MAAILCHQHQLSSNQCKPELFINKHANSTSSFGESEDEIKYYDNKSKNHKIVFRFNRRNSAFSLANNSNAADINKTHNHCHKNLRKEFNIKKRLGKSLDRNNNDHVKRSQLKETKSKFTSSFANNFFDPSVYFSSLVSNSITSSKEDISENLSKIANKSNLSKTQSTKNILTKSRIATFGSDNCSFNTIINNEGIVIKTSFITPIRSKYDLKDYYELHQKIGSGNFSEVFLLSLKSDNKIQKQEMGKRDNYQNKCFALKEINKAKMEGKNFFVENEVHILSNFKHPNICNLIEAFSTKSTYLLVFELASKGDLFEAIKKLGHLSEPTVSSITFQLTSALAYLHSNNIVHRDVKPENILLNSDLTVKLTDFGLACYVPKNTYLSRICGTMSYVSPEVIMGKYGIECDIWSLGVVFHIMLVGHAPFRSQNKQKLFKLISKAQFSMEHRSWTLISREARNLVLRLLTLDVNQRIKANEILTHPFIKKNFN</sequence>
<feature type="binding site" evidence="10">
    <location>
        <begin position="306"/>
        <end position="308"/>
    </location>
    <ligand>
        <name>ATP</name>
        <dbReference type="ChEBI" id="CHEBI:30616"/>
    </ligand>
</feature>
<evidence type="ECO:0000313" key="14">
    <source>
        <dbReference type="WBParaSite" id="SVE_0506600.1"/>
    </source>
</evidence>
<evidence type="ECO:0000256" key="5">
    <source>
        <dbReference type="ARBA" id="ARBA00022777"/>
    </source>
</evidence>
<comment type="catalytic activity">
    <reaction evidence="8">
        <text>L-seryl-[protein] + ATP = O-phospho-L-seryl-[protein] + ADP + H(+)</text>
        <dbReference type="Rhea" id="RHEA:17989"/>
        <dbReference type="Rhea" id="RHEA-COMP:9863"/>
        <dbReference type="Rhea" id="RHEA-COMP:11604"/>
        <dbReference type="ChEBI" id="CHEBI:15378"/>
        <dbReference type="ChEBI" id="CHEBI:29999"/>
        <dbReference type="ChEBI" id="CHEBI:30616"/>
        <dbReference type="ChEBI" id="CHEBI:83421"/>
        <dbReference type="ChEBI" id="CHEBI:456216"/>
        <dbReference type="EC" id="2.7.11.1"/>
    </reaction>
</comment>
<reference evidence="13" key="1">
    <citation type="submission" date="2014-07" db="EMBL/GenBank/DDBJ databases">
        <authorList>
            <person name="Martin A.A"/>
            <person name="De Silva N."/>
        </authorList>
    </citation>
    <scope>NUCLEOTIDE SEQUENCE</scope>
</reference>
<dbReference type="GO" id="GO:0004674">
    <property type="term" value="F:protein serine/threonine kinase activity"/>
    <property type="evidence" value="ECO:0007669"/>
    <property type="project" value="UniProtKB-KW"/>
</dbReference>
<dbReference type="InterPro" id="IPR000719">
    <property type="entry name" value="Prot_kinase_dom"/>
</dbReference>
<evidence type="ECO:0000256" key="10">
    <source>
        <dbReference type="PIRSR" id="PIRSR630616-2"/>
    </source>
</evidence>
<accession>A0A0K0F8B7</accession>
<keyword evidence="4 10" id="KW-0547">Nucleotide-binding</keyword>
<comment type="cofactor">
    <cofactor evidence="1">
        <name>Mg(2+)</name>
        <dbReference type="ChEBI" id="CHEBI:18420"/>
    </cofactor>
</comment>
<dbReference type="PANTHER" id="PTHR24350">
    <property type="entry name" value="SERINE/THREONINE-PROTEIN KINASE IAL-RELATED"/>
    <property type="match status" value="1"/>
</dbReference>
<evidence type="ECO:0000259" key="12">
    <source>
        <dbReference type="PROSITE" id="PS50011"/>
    </source>
</evidence>
<feature type="cross-link" description="Glycyl lysine isopeptide (Lys-Gly) (interchain with G-Cter in SUMO2)" evidence="11">
    <location>
        <position position="353"/>
    </location>
</feature>
<comment type="catalytic activity">
    <reaction evidence="7">
        <text>L-threonyl-[protein] + ATP = O-phospho-L-threonyl-[protein] + ADP + H(+)</text>
        <dbReference type="Rhea" id="RHEA:46608"/>
        <dbReference type="Rhea" id="RHEA-COMP:11060"/>
        <dbReference type="Rhea" id="RHEA-COMP:11605"/>
        <dbReference type="ChEBI" id="CHEBI:15378"/>
        <dbReference type="ChEBI" id="CHEBI:30013"/>
        <dbReference type="ChEBI" id="CHEBI:30616"/>
        <dbReference type="ChEBI" id="CHEBI:61977"/>
        <dbReference type="ChEBI" id="CHEBI:456216"/>
        <dbReference type="EC" id="2.7.11.1"/>
    </reaction>
</comment>
<keyword evidence="2" id="KW-0723">Serine/threonine-protein kinase</keyword>
<evidence type="ECO:0000256" key="11">
    <source>
        <dbReference type="PIRSR" id="PIRSR630616-3"/>
    </source>
</evidence>
<evidence type="ECO:0000256" key="6">
    <source>
        <dbReference type="ARBA" id="ARBA00022840"/>
    </source>
</evidence>
<feature type="domain" description="Protein kinase" evidence="12">
    <location>
        <begin position="215"/>
        <end position="482"/>
    </location>
</feature>
<evidence type="ECO:0000256" key="3">
    <source>
        <dbReference type="ARBA" id="ARBA00022679"/>
    </source>
</evidence>
<dbReference type="WBParaSite" id="SVE_0506600.1">
    <property type="protein sequence ID" value="SVE_0506600.1"/>
    <property type="gene ID" value="SVE_0506600"/>
</dbReference>
<organism evidence="13 14">
    <name type="scientific">Strongyloides venezuelensis</name>
    <name type="common">Threadworm</name>
    <dbReference type="NCBI Taxonomy" id="75913"/>
    <lineage>
        <taxon>Eukaryota</taxon>
        <taxon>Metazoa</taxon>
        <taxon>Ecdysozoa</taxon>
        <taxon>Nematoda</taxon>
        <taxon>Chromadorea</taxon>
        <taxon>Rhabditida</taxon>
        <taxon>Tylenchina</taxon>
        <taxon>Panagrolaimomorpha</taxon>
        <taxon>Strongyloidoidea</taxon>
        <taxon>Strongyloididae</taxon>
        <taxon>Strongyloides</taxon>
    </lineage>
</organism>
<evidence type="ECO:0000256" key="4">
    <source>
        <dbReference type="ARBA" id="ARBA00022741"/>
    </source>
</evidence>
<keyword evidence="3" id="KW-0808">Transferase</keyword>
<dbReference type="SUPFAM" id="SSF56112">
    <property type="entry name" value="Protein kinase-like (PK-like)"/>
    <property type="match status" value="1"/>
</dbReference>
<feature type="binding site" evidence="10">
    <location>
        <position position="369"/>
    </location>
    <ligand>
        <name>ATP</name>
        <dbReference type="ChEBI" id="CHEBI:30616"/>
    </ligand>
</feature>
<dbReference type="SMART" id="SM00220">
    <property type="entry name" value="S_TKc"/>
    <property type="match status" value="1"/>
</dbReference>
<evidence type="ECO:0000256" key="2">
    <source>
        <dbReference type="ARBA" id="ARBA00022527"/>
    </source>
</evidence>